<dbReference type="GeneID" id="7203180"/>
<keyword evidence="3" id="KW-1185">Reference proteome</keyword>
<dbReference type="AlphaFoldDB" id="B7G5D5"/>
<name>B7G5D5_PHATC</name>
<dbReference type="Gene3D" id="3.90.550.10">
    <property type="entry name" value="Spore Coat Polysaccharide Biosynthesis Protein SpsA, Chain A"/>
    <property type="match status" value="1"/>
</dbReference>
<keyword evidence="1" id="KW-1133">Transmembrane helix</keyword>
<dbReference type="Proteomes" id="UP000000759">
    <property type="component" value="Chromosome 15"/>
</dbReference>
<evidence type="ECO:0000313" key="3">
    <source>
        <dbReference type="Proteomes" id="UP000000759"/>
    </source>
</evidence>
<dbReference type="PaxDb" id="2850-Phatr47926"/>
<dbReference type="SUPFAM" id="SSF53448">
    <property type="entry name" value="Nucleotide-diphospho-sugar transferases"/>
    <property type="match status" value="1"/>
</dbReference>
<dbReference type="InterPro" id="IPR050587">
    <property type="entry name" value="GNT1/Glycosyltrans_8"/>
</dbReference>
<evidence type="ECO:0000313" key="2">
    <source>
        <dbReference type="EMBL" id="EEC46296.1"/>
    </source>
</evidence>
<dbReference type="OrthoDB" id="37399at2759"/>
<reference evidence="3" key="2">
    <citation type="submission" date="2008-08" db="EMBL/GenBank/DDBJ databases">
        <authorList>
            <consortium name="Diatom Consortium"/>
            <person name="Grigoriev I."/>
            <person name="Grimwood J."/>
            <person name="Kuo A."/>
            <person name="Otillar R.P."/>
            <person name="Salamov A."/>
            <person name="Detter J.C."/>
            <person name="Lindquist E."/>
            <person name="Shapiro H."/>
            <person name="Lucas S."/>
            <person name="Glavina del Rio T."/>
            <person name="Pitluck S."/>
            <person name="Rokhsar D."/>
            <person name="Bowler C."/>
        </authorList>
    </citation>
    <scope>GENOME REANNOTATION</scope>
    <source>
        <strain evidence="3">CCAP 1055/1</strain>
    </source>
</reference>
<keyword evidence="1" id="KW-0812">Transmembrane</keyword>
<dbReference type="eggNOG" id="ENOG502SJCU">
    <property type="taxonomic scope" value="Eukaryota"/>
</dbReference>
<dbReference type="KEGG" id="pti:PHATRDRAFT_47926"/>
<gene>
    <name evidence="2" type="ORF">PHATRDRAFT_47926</name>
</gene>
<dbReference type="EMBL" id="CM000617">
    <property type="protein sequence ID" value="EEC46296.1"/>
    <property type="molecule type" value="Genomic_DNA"/>
</dbReference>
<accession>B7G5D5</accession>
<keyword evidence="1" id="KW-0472">Membrane</keyword>
<proteinExistence type="predicted"/>
<protein>
    <submittedName>
        <fullName evidence="2">Uncharacterized protein</fullName>
    </submittedName>
</protein>
<sequence length="506" mass="56333">MALASTRITARRGVPSPRRITLGTILCGTFLVLAPGLIAFAIVLTRNAADTMSDSMTGQWTAWTPSLGTTPVVDATATTATTPTHAPRTHQPVTIAYAISLIKCGDFQSSTEGMMDAAIVLQHSVHQTSVRAGKSAYDYKMYAIVHRDALHCSQPLADVGYERVVRDTPVNVSDIRDSALRKGVHRAWCCGADEFVKLYAYTIPEALVVHVDVDFVMVQPMDDLFDAMLYGDSAAVQRIPRERPNDPWPTNPQAAMTRDWGQVMPGRKPGYQAGFLVVKPNQTVFEEIVNVILNDDYNPGYGRDCGWGSKGYGVFVGAMAMQGLLAYYYDIYQPNTWVELNQCRFNHMGMDVLYRSQPNFQARHAKRGMCRNDLDYCEDCQTTAMENIYNIHYTQCRKPWNCIGEGLSTNPDKSSIPEDSVILSHCMELQSVWHGHRRDLERALAARVGTEDNKRQKETASIVAGQAGDYKKEVFQGHCRGNGQTNYLALAGGQQQLLLRIPELYQ</sequence>
<reference evidence="2 3" key="1">
    <citation type="journal article" date="2008" name="Nature">
        <title>The Phaeodactylum genome reveals the evolutionary history of diatom genomes.</title>
        <authorList>
            <person name="Bowler C."/>
            <person name="Allen A.E."/>
            <person name="Badger J.H."/>
            <person name="Grimwood J."/>
            <person name="Jabbari K."/>
            <person name="Kuo A."/>
            <person name="Maheswari U."/>
            <person name="Martens C."/>
            <person name="Maumus F."/>
            <person name="Otillar R.P."/>
            <person name="Rayko E."/>
            <person name="Salamov A."/>
            <person name="Vandepoele K."/>
            <person name="Beszteri B."/>
            <person name="Gruber A."/>
            <person name="Heijde M."/>
            <person name="Katinka M."/>
            <person name="Mock T."/>
            <person name="Valentin K."/>
            <person name="Verret F."/>
            <person name="Berges J.A."/>
            <person name="Brownlee C."/>
            <person name="Cadoret J.P."/>
            <person name="Chiovitti A."/>
            <person name="Choi C.J."/>
            <person name="Coesel S."/>
            <person name="De Martino A."/>
            <person name="Detter J.C."/>
            <person name="Durkin C."/>
            <person name="Falciatore A."/>
            <person name="Fournet J."/>
            <person name="Haruta M."/>
            <person name="Huysman M.J."/>
            <person name="Jenkins B.D."/>
            <person name="Jiroutova K."/>
            <person name="Jorgensen R.E."/>
            <person name="Joubert Y."/>
            <person name="Kaplan A."/>
            <person name="Kroger N."/>
            <person name="Kroth P.G."/>
            <person name="La Roche J."/>
            <person name="Lindquist E."/>
            <person name="Lommer M."/>
            <person name="Martin-Jezequel V."/>
            <person name="Lopez P.J."/>
            <person name="Lucas S."/>
            <person name="Mangogna M."/>
            <person name="McGinnis K."/>
            <person name="Medlin L.K."/>
            <person name="Montsant A."/>
            <person name="Oudot-Le Secq M.P."/>
            <person name="Napoli C."/>
            <person name="Obornik M."/>
            <person name="Parker M.S."/>
            <person name="Petit J.L."/>
            <person name="Porcel B.M."/>
            <person name="Poulsen N."/>
            <person name="Robison M."/>
            <person name="Rychlewski L."/>
            <person name="Rynearson T.A."/>
            <person name="Schmutz J."/>
            <person name="Shapiro H."/>
            <person name="Siaut M."/>
            <person name="Stanley M."/>
            <person name="Sussman M.R."/>
            <person name="Taylor A.R."/>
            <person name="Vardi A."/>
            <person name="von Dassow P."/>
            <person name="Vyverman W."/>
            <person name="Willis A."/>
            <person name="Wyrwicz L.S."/>
            <person name="Rokhsar D.S."/>
            <person name="Weissenbach J."/>
            <person name="Armbrust E.V."/>
            <person name="Green B.R."/>
            <person name="Van de Peer Y."/>
            <person name="Grigoriev I.V."/>
        </authorList>
    </citation>
    <scope>NUCLEOTIDE SEQUENCE [LARGE SCALE GENOMIC DNA]</scope>
    <source>
        <strain evidence="2 3">CCAP 1055/1</strain>
    </source>
</reference>
<organism evidence="2 3">
    <name type="scientific">Phaeodactylum tricornutum (strain CCAP 1055/1)</name>
    <dbReference type="NCBI Taxonomy" id="556484"/>
    <lineage>
        <taxon>Eukaryota</taxon>
        <taxon>Sar</taxon>
        <taxon>Stramenopiles</taxon>
        <taxon>Ochrophyta</taxon>
        <taxon>Bacillariophyta</taxon>
        <taxon>Bacillariophyceae</taxon>
        <taxon>Bacillariophycidae</taxon>
        <taxon>Naviculales</taxon>
        <taxon>Phaeodactylaceae</taxon>
        <taxon>Phaeodactylum</taxon>
    </lineage>
</organism>
<dbReference type="OMA" id="RTADYDH"/>
<dbReference type="InParanoid" id="B7G5D5"/>
<dbReference type="RefSeq" id="XP_002182395.1">
    <property type="nucleotide sequence ID" value="XM_002182359.1"/>
</dbReference>
<evidence type="ECO:0000256" key="1">
    <source>
        <dbReference type="SAM" id="Phobius"/>
    </source>
</evidence>
<feature type="transmembrane region" description="Helical" evidence="1">
    <location>
        <begin position="20"/>
        <end position="44"/>
    </location>
</feature>
<dbReference type="HOGENOM" id="CLU_041622_0_0_1"/>
<dbReference type="InterPro" id="IPR029044">
    <property type="entry name" value="Nucleotide-diphossugar_trans"/>
</dbReference>
<dbReference type="PANTHER" id="PTHR11183">
    <property type="entry name" value="GLYCOGENIN SUBFAMILY MEMBER"/>
    <property type="match status" value="1"/>
</dbReference>